<proteinExistence type="predicted"/>
<feature type="transmembrane region" description="Helical" evidence="1">
    <location>
        <begin position="32"/>
        <end position="54"/>
    </location>
</feature>
<feature type="transmembrane region" description="Helical" evidence="1">
    <location>
        <begin position="152"/>
        <end position="169"/>
    </location>
</feature>
<dbReference type="Proteomes" id="UP000010843">
    <property type="component" value="Chromosome"/>
</dbReference>
<dbReference type="GO" id="GO:0080120">
    <property type="term" value="P:CAAX-box protein maturation"/>
    <property type="evidence" value="ECO:0007669"/>
    <property type="project" value="UniProtKB-ARBA"/>
</dbReference>
<dbReference type="InterPro" id="IPR003675">
    <property type="entry name" value="Rce1/LyrA-like_dom"/>
</dbReference>
<dbReference type="AlphaFoldDB" id="L0JGU2"/>
<name>L0JGU2_NATP1</name>
<feature type="transmembrane region" description="Helical" evidence="1">
    <location>
        <begin position="74"/>
        <end position="93"/>
    </location>
</feature>
<dbReference type="InterPro" id="IPR052710">
    <property type="entry name" value="CAAX_protease"/>
</dbReference>
<accession>L0JGU2</accession>
<dbReference type="GO" id="GO:0004175">
    <property type="term" value="F:endopeptidase activity"/>
    <property type="evidence" value="ECO:0007669"/>
    <property type="project" value="UniProtKB-ARBA"/>
</dbReference>
<gene>
    <name evidence="3" type="ordered locus">Natpe_0131</name>
</gene>
<evidence type="ECO:0000259" key="2">
    <source>
        <dbReference type="Pfam" id="PF02517"/>
    </source>
</evidence>
<keyword evidence="1" id="KW-0472">Membrane</keyword>
<keyword evidence="3" id="KW-0378">Hydrolase</keyword>
<dbReference type="KEGG" id="npe:Natpe_0131"/>
<protein>
    <submittedName>
        <fullName evidence="3">Metal-dependent membrane protease</fullName>
    </submittedName>
</protein>
<feature type="domain" description="CAAX prenyl protease 2/Lysostaphin resistance protein A-like" evidence="2">
    <location>
        <begin position="155"/>
        <end position="254"/>
    </location>
</feature>
<feature type="transmembrane region" description="Helical" evidence="1">
    <location>
        <begin position="190"/>
        <end position="208"/>
    </location>
</feature>
<dbReference type="Pfam" id="PF02517">
    <property type="entry name" value="Rce1-like"/>
    <property type="match status" value="1"/>
</dbReference>
<dbReference type="PANTHER" id="PTHR36435:SF1">
    <property type="entry name" value="CAAX AMINO TERMINAL PROTEASE FAMILY PROTEIN"/>
    <property type="match status" value="1"/>
</dbReference>
<evidence type="ECO:0000313" key="3">
    <source>
        <dbReference type="EMBL" id="AGB30073.1"/>
    </source>
</evidence>
<evidence type="ECO:0000313" key="4">
    <source>
        <dbReference type="Proteomes" id="UP000010843"/>
    </source>
</evidence>
<keyword evidence="1" id="KW-1133">Transmembrane helix</keyword>
<evidence type="ECO:0000256" key="1">
    <source>
        <dbReference type="SAM" id="Phobius"/>
    </source>
</evidence>
<dbReference type="STRING" id="797303.Natpe_0131"/>
<keyword evidence="3" id="KW-0645">Protease</keyword>
<sequence>MAGSETPKGPVAVRPVMATSTRRRTDGPLRSTLVAAALAIVGLASQQVTTIPAFLLDPQLLEGPTEASIASRTLLLILSFLGFVLVGALYLAVTGRGWSYVDLRTPTLRDLGYALAGVVGGFAFFVLVSLLVQLFSLPTADNSVTTYIGDDQTMVLVMIGIVFFFNAPAEEFLYRNIVQKRLYDAFSRPRAVAIASLIFGLIHFPVYAVLSESLLATMVPVVVVVGGAAIFGFLYAKTDNLLVPIAAHAAFNAVQFGLLYLALEYDLETAEPTTSLLVAAAGALPL</sequence>
<dbReference type="GO" id="GO:0006508">
    <property type="term" value="P:proteolysis"/>
    <property type="evidence" value="ECO:0007669"/>
    <property type="project" value="UniProtKB-KW"/>
</dbReference>
<dbReference type="PANTHER" id="PTHR36435">
    <property type="entry name" value="SLR1288 PROTEIN"/>
    <property type="match status" value="1"/>
</dbReference>
<feature type="transmembrane region" description="Helical" evidence="1">
    <location>
        <begin position="241"/>
        <end position="263"/>
    </location>
</feature>
<keyword evidence="1" id="KW-0812">Transmembrane</keyword>
<organism evidence="3 4">
    <name type="scientific">Natrinema pellirubrum (strain DSM 15624 / CIP 106293 / JCM 10476 / NCIMB 786 / 157)</name>
    <dbReference type="NCBI Taxonomy" id="797303"/>
    <lineage>
        <taxon>Archaea</taxon>
        <taxon>Methanobacteriati</taxon>
        <taxon>Methanobacteriota</taxon>
        <taxon>Stenosarchaea group</taxon>
        <taxon>Halobacteria</taxon>
        <taxon>Halobacteriales</taxon>
        <taxon>Natrialbaceae</taxon>
        <taxon>Natrinema</taxon>
    </lineage>
</organism>
<feature type="transmembrane region" description="Helical" evidence="1">
    <location>
        <begin position="214"/>
        <end position="234"/>
    </location>
</feature>
<dbReference type="HOGENOM" id="CLU_073769_0_0_2"/>
<feature type="transmembrane region" description="Helical" evidence="1">
    <location>
        <begin position="113"/>
        <end position="132"/>
    </location>
</feature>
<reference evidence="4" key="1">
    <citation type="submission" date="2012-02" db="EMBL/GenBank/DDBJ databases">
        <title>Complete sequence of chromosome of Natrinema pellirubrum DSM 15624.</title>
        <authorList>
            <person name="Lucas S."/>
            <person name="Han J."/>
            <person name="Lapidus A."/>
            <person name="Cheng J.-F."/>
            <person name="Goodwin L."/>
            <person name="Pitluck S."/>
            <person name="Peters L."/>
            <person name="Teshima H."/>
            <person name="Detter J.C."/>
            <person name="Han C."/>
            <person name="Tapia R."/>
            <person name="Land M."/>
            <person name="Hauser L."/>
            <person name="Kyrpides N."/>
            <person name="Ivanova N."/>
            <person name="Pagani I."/>
            <person name="Sproer C."/>
            <person name="Anderson I."/>
            <person name="Woyke T."/>
        </authorList>
    </citation>
    <scope>NUCLEOTIDE SEQUENCE [LARGE SCALE GENOMIC DNA]</scope>
    <source>
        <strain evidence="4">DSM 15624 / JCM 10476 / NCIMB 786</strain>
    </source>
</reference>
<dbReference type="eggNOG" id="arCOG02767">
    <property type="taxonomic scope" value="Archaea"/>
</dbReference>
<dbReference type="EMBL" id="CP003372">
    <property type="protein sequence ID" value="AGB30073.1"/>
    <property type="molecule type" value="Genomic_DNA"/>
</dbReference>